<proteinExistence type="predicted"/>
<evidence type="ECO:0000313" key="2">
    <source>
        <dbReference type="Proteomes" id="UP000501802"/>
    </source>
</evidence>
<evidence type="ECO:0008006" key="3">
    <source>
        <dbReference type="Google" id="ProtNLM"/>
    </source>
</evidence>
<accession>A0A6G9AYM9</accession>
<protein>
    <recommendedName>
        <fullName evidence="3">DUF3052 domain-containing protein</fullName>
    </recommendedName>
</protein>
<evidence type="ECO:0000313" key="1">
    <source>
        <dbReference type="EMBL" id="QIP17449.1"/>
    </source>
</evidence>
<sequence>MHPTFAKLNYKSQPEITVINAPEEFAAVVDTMRPFGAIITNPEEIREGGFLIAFVKTQQEVDQISELVAQKIQGDGLLWFAYPKGSSKKYTCDFNRDTGWTTLGKLGFESVRMIAIDNDWSALRFRRVEYIKKMTRQPSRAMTDAGKSKTSDE</sequence>
<dbReference type="RefSeq" id="WP_167218315.1">
    <property type="nucleotide sequence ID" value="NZ_CP050063.1"/>
</dbReference>
<gene>
    <name evidence="1" type="ORF">G8759_34820</name>
</gene>
<keyword evidence="2" id="KW-1185">Reference proteome</keyword>
<dbReference type="EMBL" id="CP050063">
    <property type="protein sequence ID" value="QIP17449.1"/>
    <property type="molecule type" value="Genomic_DNA"/>
</dbReference>
<organism evidence="1 2">
    <name type="scientific">Spirosoma aureum</name>
    <dbReference type="NCBI Taxonomy" id="2692134"/>
    <lineage>
        <taxon>Bacteria</taxon>
        <taxon>Pseudomonadati</taxon>
        <taxon>Bacteroidota</taxon>
        <taxon>Cytophagia</taxon>
        <taxon>Cytophagales</taxon>
        <taxon>Cytophagaceae</taxon>
        <taxon>Spirosoma</taxon>
    </lineage>
</organism>
<reference evidence="1 2" key="1">
    <citation type="submission" date="2020-03" db="EMBL/GenBank/DDBJ databases">
        <authorList>
            <person name="Kim M.K."/>
        </authorList>
    </citation>
    <scope>NUCLEOTIDE SEQUENCE [LARGE SCALE GENOMIC DNA]</scope>
    <source>
        <strain evidence="1 2">BT328</strain>
    </source>
</reference>
<name>A0A6G9AYM9_9BACT</name>
<dbReference type="AlphaFoldDB" id="A0A6G9AYM9"/>
<dbReference type="Proteomes" id="UP000501802">
    <property type="component" value="Chromosome"/>
</dbReference>
<dbReference type="KEGG" id="spib:G8759_34820"/>